<protein>
    <submittedName>
        <fullName evidence="2">Type II toxin-antitoxin system RelE/ParE family toxin</fullName>
    </submittedName>
</protein>
<dbReference type="InterPro" id="IPR052747">
    <property type="entry name" value="TA_system_RelE_toxin"/>
</dbReference>
<dbReference type="InterPro" id="IPR035093">
    <property type="entry name" value="RelE/ParE_toxin_dom_sf"/>
</dbReference>
<reference evidence="2 3" key="1">
    <citation type="submission" date="2019-04" db="EMBL/GenBank/DDBJ databases">
        <title>Pedobacter sp. AR-3-17 sp. nov., isolated from Arctic soil.</title>
        <authorList>
            <person name="Dahal R.H."/>
            <person name="Kim D.-U."/>
        </authorList>
    </citation>
    <scope>NUCLEOTIDE SEQUENCE [LARGE SCALE GENOMIC DNA]</scope>
    <source>
        <strain evidence="2 3">AR-3-17</strain>
    </source>
</reference>
<dbReference type="EMBL" id="SWBP01000004">
    <property type="protein sequence ID" value="TKB97070.1"/>
    <property type="molecule type" value="Genomic_DNA"/>
</dbReference>
<evidence type="ECO:0000256" key="1">
    <source>
        <dbReference type="ARBA" id="ARBA00022649"/>
    </source>
</evidence>
<dbReference type="PANTHER" id="PTHR38813">
    <property type="match status" value="1"/>
</dbReference>
<dbReference type="OrthoDB" id="5570653at2"/>
<name>A0A4V5NYT5_9SPHI</name>
<comment type="caution">
    <text evidence="2">The sequence shown here is derived from an EMBL/GenBank/DDBJ whole genome shotgun (WGS) entry which is preliminary data.</text>
</comment>
<gene>
    <name evidence="2" type="ORF">FA046_11520</name>
</gene>
<dbReference type="Proteomes" id="UP000308181">
    <property type="component" value="Unassembled WGS sequence"/>
</dbReference>
<organism evidence="2 3">
    <name type="scientific">Pedobacter cryophilus</name>
    <dbReference type="NCBI Taxonomy" id="2571271"/>
    <lineage>
        <taxon>Bacteria</taxon>
        <taxon>Pseudomonadati</taxon>
        <taxon>Bacteroidota</taxon>
        <taxon>Sphingobacteriia</taxon>
        <taxon>Sphingobacteriales</taxon>
        <taxon>Sphingobacteriaceae</taxon>
        <taxon>Pedobacter</taxon>
    </lineage>
</organism>
<dbReference type="Gene3D" id="3.30.2310.20">
    <property type="entry name" value="RelE-like"/>
    <property type="match status" value="1"/>
</dbReference>
<dbReference type="SUPFAM" id="SSF143011">
    <property type="entry name" value="RelE-like"/>
    <property type="match status" value="1"/>
</dbReference>
<accession>A0A4V5NYT5</accession>
<dbReference type="InterPro" id="IPR007712">
    <property type="entry name" value="RelE/ParE_toxin"/>
</dbReference>
<dbReference type="AlphaFoldDB" id="A0A4V5NYT5"/>
<keyword evidence="1" id="KW-1277">Toxin-antitoxin system</keyword>
<sequence>MRLSNANPLPEKFLKDLAAITSKSREKIETLVFKDFSDDTNIETFGKVEKLKGYNSYFKIRVGNYRIGIKIENDIFSFERVLHRKEIYKFFP</sequence>
<dbReference type="PANTHER" id="PTHR38813:SF1">
    <property type="entry name" value="TOXIN RELE1-RELATED"/>
    <property type="match status" value="1"/>
</dbReference>
<dbReference type="Pfam" id="PF05016">
    <property type="entry name" value="ParE_toxin"/>
    <property type="match status" value="1"/>
</dbReference>
<evidence type="ECO:0000313" key="2">
    <source>
        <dbReference type="EMBL" id="TKB97070.1"/>
    </source>
</evidence>
<evidence type="ECO:0000313" key="3">
    <source>
        <dbReference type="Proteomes" id="UP000308181"/>
    </source>
</evidence>
<proteinExistence type="predicted"/>
<keyword evidence="3" id="KW-1185">Reference proteome</keyword>